<name>A0A1D8AFL1_9SPHN</name>
<dbReference type="SUPFAM" id="SSF51120">
    <property type="entry name" value="beta-Roll"/>
    <property type="match status" value="1"/>
</dbReference>
<dbReference type="RefSeq" id="WP_069710135.1">
    <property type="nucleotide sequence ID" value="NZ_CP017077.1"/>
</dbReference>
<dbReference type="InterPro" id="IPR001343">
    <property type="entry name" value="Hemolysn_Ca-bd"/>
</dbReference>
<evidence type="ECO:0000256" key="1">
    <source>
        <dbReference type="SAM" id="MobiDB-lite"/>
    </source>
</evidence>
<feature type="domain" description="Bacterial Ig" evidence="2">
    <location>
        <begin position="812"/>
        <end position="884"/>
    </location>
</feature>
<dbReference type="InterPro" id="IPR013783">
    <property type="entry name" value="Ig-like_fold"/>
</dbReference>
<dbReference type="Pfam" id="PF19078">
    <property type="entry name" value="Big_12"/>
    <property type="match status" value="1"/>
</dbReference>
<reference evidence="5" key="1">
    <citation type="journal article" date="2017" name="J. Biotechnol.">
        <title>Complete genome sequence of Novosphingobium resinovorum SA1, a versatile xenobiotic-degrading bacterium capable of utilizing sulfanilic acid.</title>
        <authorList>
            <person name="Hegedus B."/>
            <person name="Kos P.B."/>
            <person name="Balint B."/>
            <person name="Maroti G."/>
            <person name="Gan H.M."/>
            <person name="Perei K."/>
            <person name="Rakhely G."/>
        </authorList>
    </citation>
    <scope>NUCLEOTIDE SEQUENCE [LARGE SCALE GENOMIC DNA]</scope>
    <source>
        <strain evidence="5">SA1</strain>
    </source>
</reference>
<sequence length="2085" mass="206870">MALVARISAKSGKTIRSIKLRKGVNVLAADADAVVTVVDDATGLTVDHANVVHKDGEVSISAPDSYFAAMQDAPEAGAAAPAATDAAAAPAAETGGGNGLLYGLLGAGALGGIVAAAAGGGGGGSTPTPTPTPTDTTPPAAPTALALAAADDTGTSNSDRVTSQTSGLTISGTAEANATVTIKDGATTVGTGKANASGAFSIDVALAQGAHNLTATATDAAGNVGAASSALSITVDTTAPTVAITAADTALTGALTTALTFTFSEVPAGFTASDITVTGGTVSGLTVSASDPKVYTATLTPGAATLPGTISVAVAGAAFTDAAGNASSAATPLAIAFDPGTSGQVVDGYLANALVFRDADGDGVWDHESFTDTNNNGVRDAGEAFVDANGDGLFTAETYTVTDSQGNFSDLLGGGRIVATALIAGNGTNLTTDIATGKAFMGVFVAPAGSTVVTPLTTLIAALAPANATAQQLAAAEAQVKAAFGIDASVSLTSFDPLATIASSTDAATLANAVAAQKAAIQVANVLSVIASASEAAGVAGGANAGSQAAIRSIAAQIAAGHTDLSDPAVVSAVIQSAATTTGSTALGTQASAIGEALASVNGAVQSASGSDAVSTLGAAIAAQIVAQDTLATQAGTAVSGGAAVDPAAYEGAALTDKLDTAAGEVGTVTPPQSPADGWIAPPERPVVDDGARISAAEASDGVTVTVAFDPVGGAKAGDTLKLMIGGAEAKSIVLTAADIPAAGVNGTVSFTLSVAELGADGAKSLTALFVSAAGVVGPASLPAVVTLDTAPPAAPSGLATPEGTLITAITGADGTSITGTTEAGSTVTLTLTNGDVTLTKVAAVSGTAFTVALSAADLAQLGEGAVHYSAVATDAAGNASAPSLTGQYVYSVQPIVAPDVRIDSLGAPVLDDDDGGTIGITPLAGGGFVVHWLVDVDHDETPDAIAVQRFAADGAKDGGITLLQGVSEQLIADAGDDSAYDLTALANGGYALAFTLAQDSSYRNIVLSGQAPVAPIVGEPTDIYVYDAPAGATFALRGLDGSGAVHTVMLAVEGGRIQITQAILDQFAVDNRLALQLGGVPAQQNVMIAIEAKVDAIYDTAAPLDTAILTATVQQGGIAVLGSPEGRVETLHLDSVTGTPAAVVVTITSTIDIAPFTTQPIANFASIPGLTAMPNGSFTMALTAGADGTYSIPDAVLTFFEYGSFQSVFVVTGLTAGTTVSATAGVREGIATVEGVFVQTFGPDGVATGPVGERVDGGNAPFLGDGDDDGAAKITALPDGGYTVNWVVDADGNGDADGLAFQRFGADGIKVGSVTLLQGITEQLLDRVDEVGSYDLQALANGGHVLTYSLSMEQIGTNVSLSQAASSMLIIGVPSSIQVDVFATNARYVLRGLNESGELINVAVMPSVDGRIAVTQDILDQFAVDNRLTLVANGLTSNQQVYAFAVSSADRIFDLDADLVDTSITATVQPSGVGVLNLPGTRSEVFHIDSASGAPGFVTMQITIAGGSYIDITGVPGAMRLPNGTITIPNLQPDANGDYAVPDAILAQAYGHDFQALLIVGGLAANSTLTGTVGVRAGTEAQEGVFVHTFGADGVMLPGSGERIDGPASAVISGDDTDNTVHVTPLTNGGYVVNWVVDADNDGQADGVAVQRFGADGSRQGGVTLLEGLPAAALQDEDLPFDLQALENGGYVMSYGVSPEQYGTSITLGGSAGSLYNIVGRPTEIYLGGVPASAGFLLSGTGNDGFLLQLPLVPDENGMVFITQDMLDKFAVDNRFTLVASGLQGESLFYMNGVIDVVYDPDSALQQIERSITTGDTVTGVGLNAGRLPDGTTGLRAEAFHVDTHGAVPTSVTLQIIPGQPHSLYFSDIPGATETVNGIIRITGFTADADGVYRVPETILDRLGTHDAQISLILGGIPANHTVDATIDVRVPAPAQEGLFVQTFDAEGHLVSDSLHLTGTAGHDLLVGGEGNDVLSGLAGNDTLIGGAGRDVLTGGDGADLFVLDAPDGQALSMADLVTDFQIGTDHLRLPGGISFEDVTIAQGNPGTNGGAATDSLIIHTGSGDILATLANTEAQLLTQASFA</sequence>
<feature type="domain" description="Bacterial Ig" evidence="2">
    <location>
        <begin position="162"/>
        <end position="229"/>
    </location>
</feature>
<dbReference type="NCBIfam" id="NF033510">
    <property type="entry name" value="Ca_tandemer"/>
    <property type="match status" value="2"/>
</dbReference>
<dbReference type="Proteomes" id="UP000094626">
    <property type="component" value="Plasmid pSA2"/>
</dbReference>
<dbReference type="OrthoDB" id="7482882at2"/>
<dbReference type="InterPro" id="IPR018511">
    <property type="entry name" value="Hemolysin-typ_Ca-bd_CS"/>
</dbReference>
<keyword evidence="4" id="KW-0614">Plasmid</keyword>
<dbReference type="Gene3D" id="2.60.40.10">
    <property type="entry name" value="Immunoglobulins"/>
    <property type="match status" value="3"/>
</dbReference>
<evidence type="ECO:0000313" key="4">
    <source>
        <dbReference type="EMBL" id="AOR80889.1"/>
    </source>
</evidence>
<feature type="domain" description="Bacterial Ig-like" evidence="3">
    <location>
        <begin position="236"/>
        <end position="331"/>
    </location>
</feature>
<accession>A0A1D8AFL1</accession>
<keyword evidence="5" id="KW-1185">Reference proteome</keyword>
<dbReference type="PRINTS" id="PR00313">
    <property type="entry name" value="CABNDNGRPT"/>
</dbReference>
<dbReference type="Pfam" id="PF17936">
    <property type="entry name" value="Big_6"/>
    <property type="match status" value="2"/>
</dbReference>
<dbReference type="Pfam" id="PF00353">
    <property type="entry name" value="HemolysinCabind"/>
    <property type="match status" value="1"/>
</dbReference>
<geneLocation type="plasmid" evidence="4 5">
    <name>pSA2</name>
</geneLocation>
<dbReference type="InterPro" id="IPR044048">
    <property type="entry name" value="Big_12"/>
</dbReference>
<proteinExistence type="predicted"/>
<feature type="region of interest" description="Disordered" evidence="1">
    <location>
        <begin position="120"/>
        <end position="141"/>
    </location>
</feature>
<dbReference type="InterPro" id="IPR011049">
    <property type="entry name" value="Serralysin-like_metalloprot_C"/>
</dbReference>
<dbReference type="GO" id="GO:0005509">
    <property type="term" value="F:calcium ion binding"/>
    <property type="evidence" value="ECO:0007669"/>
    <property type="project" value="InterPro"/>
</dbReference>
<protein>
    <submittedName>
        <fullName evidence="4">Uncharacterized protein</fullName>
    </submittedName>
</protein>
<dbReference type="PROSITE" id="PS00330">
    <property type="entry name" value="HEMOLYSIN_CALCIUM"/>
    <property type="match status" value="2"/>
</dbReference>
<gene>
    <name evidence="4" type="ORF">BES08_29295</name>
</gene>
<dbReference type="InterPro" id="IPR041498">
    <property type="entry name" value="Big_6"/>
</dbReference>
<dbReference type="EMBL" id="CP017077">
    <property type="protein sequence ID" value="AOR80889.1"/>
    <property type="molecule type" value="Genomic_DNA"/>
</dbReference>
<organism evidence="4 5">
    <name type="scientific">Novosphingobium resinovorum</name>
    <dbReference type="NCBI Taxonomy" id="158500"/>
    <lineage>
        <taxon>Bacteria</taxon>
        <taxon>Pseudomonadati</taxon>
        <taxon>Pseudomonadota</taxon>
        <taxon>Alphaproteobacteria</taxon>
        <taxon>Sphingomonadales</taxon>
        <taxon>Sphingomonadaceae</taxon>
        <taxon>Novosphingobium</taxon>
    </lineage>
</organism>
<dbReference type="Gene3D" id="2.150.10.10">
    <property type="entry name" value="Serralysin-like metalloprotease, C-terminal"/>
    <property type="match status" value="1"/>
</dbReference>
<evidence type="ECO:0000259" key="3">
    <source>
        <dbReference type="Pfam" id="PF19078"/>
    </source>
</evidence>
<dbReference type="KEGG" id="nre:BES08_29295"/>
<evidence type="ECO:0000259" key="2">
    <source>
        <dbReference type="Pfam" id="PF17936"/>
    </source>
</evidence>
<evidence type="ECO:0000313" key="5">
    <source>
        <dbReference type="Proteomes" id="UP000094626"/>
    </source>
</evidence>